<sequence length="225" mass="24977">MRTVLITGASEGLGLAFAKKYLSEGYQVVSVARHNCPVDGVHSLLADLIKPEDIDRLSDEIHTRFPDVSILINNAGTLLIEELGTCDYQKTLEVIKLNLIAPLILISKLNDLILKNESDIVNICSTSGYKGRKGWGAYGMSRWGNRGLHENLKEEYHDTKVRVMLFSPPALKTDHFLKAGIKVDDMSEFLDPAVLADTLYDLTNSPKNMQVGEIIINKKPLSPSR</sequence>
<dbReference type="AlphaFoldDB" id="A0A955I8R9"/>
<reference evidence="3" key="1">
    <citation type="submission" date="2020-04" db="EMBL/GenBank/DDBJ databases">
        <authorList>
            <person name="Zhang T."/>
        </authorList>
    </citation>
    <scope>NUCLEOTIDE SEQUENCE</scope>
    <source>
        <strain evidence="3">HKST-UBA17</strain>
    </source>
</reference>
<comment type="similarity">
    <text evidence="1">Belongs to the short-chain dehydrogenases/reductases (SDR) family.</text>
</comment>
<dbReference type="GO" id="GO:0016491">
    <property type="term" value="F:oxidoreductase activity"/>
    <property type="evidence" value="ECO:0007669"/>
    <property type="project" value="UniProtKB-KW"/>
</dbReference>
<comment type="caution">
    <text evidence="3">The sequence shown here is derived from an EMBL/GenBank/DDBJ whole genome shotgun (WGS) entry which is preliminary data.</text>
</comment>
<dbReference type="Pfam" id="PF00106">
    <property type="entry name" value="adh_short"/>
    <property type="match status" value="1"/>
</dbReference>
<name>A0A955I8R9_9BACT</name>
<evidence type="ECO:0000313" key="4">
    <source>
        <dbReference type="Proteomes" id="UP000741282"/>
    </source>
</evidence>
<dbReference type="SUPFAM" id="SSF51735">
    <property type="entry name" value="NAD(P)-binding Rossmann-fold domains"/>
    <property type="match status" value="1"/>
</dbReference>
<protein>
    <submittedName>
        <fullName evidence="3">SDR family oxidoreductase</fullName>
    </submittedName>
</protein>
<keyword evidence="2" id="KW-0560">Oxidoreductase</keyword>
<reference evidence="3" key="2">
    <citation type="journal article" date="2021" name="Microbiome">
        <title>Successional dynamics and alternative stable states in a saline activated sludge microbial community over 9 years.</title>
        <authorList>
            <person name="Wang Y."/>
            <person name="Ye J."/>
            <person name="Ju F."/>
            <person name="Liu L."/>
            <person name="Boyd J.A."/>
            <person name="Deng Y."/>
            <person name="Parks D.H."/>
            <person name="Jiang X."/>
            <person name="Yin X."/>
            <person name="Woodcroft B.J."/>
            <person name="Tyson G.W."/>
            <person name="Hugenholtz P."/>
            <person name="Polz M.F."/>
            <person name="Zhang T."/>
        </authorList>
    </citation>
    <scope>NUCLEOTIDE SEQUENCE</scope>
    <source>
        <strain evidence="3">HKST-UBA17</strain>
    </source>
</reference>
<dbReference type="PANTHER" id="PTHR44196:SF1">
    <property type="entry name" value="DEHYDROGENASE_REDUCTASE SDR FAMILY MEMBER 7B"/>
    <property type="match status" value="1"/>
</dbReference>
<organism evidence="3 4">
    <name type="scientific">Candidatus Dojkabacteria bacterium</name>
    <dbReference type="NCBI Taxonomy" id="2099670"/>
    <lineage>
        <taxon>Bacteria</taxon>
        <taxon>Candidatus Dojkabacteria</taxon>
    </lineage>
</organism>
<dbReference type="CDD" id="cd05233">
    <property type="entry name" value="SDR_c"/>
    <property type="match status" value="1"/>
</dbReference>
<dbReference type="GO" id="GO:0016020">
    <property type="term" value="C:membrane"/>
    <property type="evidence" value="ECO:0007669"/>
    <property type="project" value="TreeGrafter"/>
</dbReference>
<evidence type="ECO:0000256" key="1">
    <source>
        <dbReference type="ARBA" id="ARBA00006484"/>
    </source>
</evidence>
<accession>A0A955I8R9</accession>
<evidence type="ECO:0000256" key="2">
    <source>
        <dbReference type="ARBA" id="ARBA00023002"/>
    </source>
</evidence>
<dbReference type="InterPro" id="IPR036291">
    <property type="entry name" value="NAD(P)-bd_dom_sf"/>
</dbReference>
<dbReference type="EMBL" id="JAGQLN010000004">
    <property type="protein sequence ID" value="MCA9376543.1"/>
    <property type="molecule type" value="Genomic_DNA"/>
</dbReference>
<dbReference type="Gene3D" id="3.40.50.720">
    <property type="entry name" value="NAD(P)-binding Rossmann-like Domain"/>
    <property type="match status" value="1"/>
</dbReference>
<proteinExistence type="inferred from homology"/>
<gene>
    <name evidence="3" type="ORF">KC685_01315</name>
</gene>
<dbReference type="PRINTS" id="PR00081">
    <property type="entry name" value="GDHRDH"/>
</dbReference>
<dbReference type="Proteomes" id="UP000741282">
    <property type="component" value="Unassembled WGS sequence"/>
</dbReference>
<dbReference type="InterPro" id="IPR002347">
    <property type="entry name" value="SDR_fam"/>
</dbReference>
<dbReference type="PANTHER" id="PTHR44196">
    <property type="entry name" value="DEHYDROGENASE/REDUCTASE SDR FAMILY MEMBER 7B"/>
    <property type="match status" value="1"/>
</dbReference>
<evidence type="ECO:0000313" key="3">
    <source>
        <dbReference type="EMBL" id="MCA9376543.1"/>
    </source>
</evidence>